<evidence type="ECO:0008006" key="5">
    <source>
        <dbReference type="Google" id="ProtNLM"/>
    </source>
</evidence>
<keyword evidence="2" id="KW-0812">Transmembrane</keyword>
<accession>A0A9W6HG03</accession>
<feature type="transmembrane region" description="Helical" evidence="2">
    <location>
        <begin position="182"/>
        <end position="201"/>
    </location>
</feature>
<feature type="transmembrane region" description="Helical" evidence="2">
    <location>
        <begin position="35"/>
        <end position="57"/>
    </location>
</feature>
<keyword evidence="4" id="KW-1185">Reference proteome</keyword>
<protein>
    <recommendedName>
        <fullName evidence="5">PH domain-containing protein</fullName>
    </recommendedName>
</protein>
<feature type="compositionally biased region" description="Basic and acidic residues" evidence="1">
    <location>
        <begin position="128"/>
        <end position="137"/>
    </location>
</feature>
<keyword evidence="2" id="KW-0472">Membrane</keyword>
<reference evidence="3" key="1">
    <citation type="journal article" date="2014" name="Int. J. Syst. Evol. Microbiol.">
        <title>Complete genome sequence of Corynebacterium casei LMG S-19264T (=DSM 44701T), isolated from a smear-ripened cheese.</title>
        <authorList>
            <consortium name="US DOE Joint Genome Institute (JGI-PGF)"/>
            <person name="Walter F."/>
            <person name="Albersmeier A."/>
            <person name="Kalinowski J."/>
            <person name="Ruckert C."/>
        </authorList>
    </citation>
    <scope>NUCLEOTIDE SEQUENCE</scope>
    <source>
        <strain evidence="3">VKM Ac-1447</strain>
    </source>
</reference>
<evidence type="ECO:0000313" key="4">
    <source>
        <dbReference type="Proteomes" id="UP001142317"/>
    </source>
</evidence>
<proteinExistence type="predicted"/>
<name>A0A9W6HG03_9MICO</name>
<dbReference type="Proteomes" id="UP001142317">
    <property type="component" value="Unassembled WGS sequence"/>
</dbReference>
<evidence type="ECO:0000256" key="2">
    <source>
        <dbReference type="SAM" id="Phobius"/>
    </source>
</evidence>
<dbReference type="AlphaFoldDB" id="A0A9W6HG03"/>
<dbReference type="EMBL" id="BSEO01000001">
    <property type="protein sequence ID" value="GLJ79374.1"/>
    <property type="molecule type" value="Genomic_DNA"/>
</dbReference>
<gene>
    <name evidence="3" type="ORF">GCM10017586_10560</name>
</gene>
<evidence type="ECO:0000256" key="1">
    <source>
        <dbReference type="SAM" id="MobiDB-lite"/>
    </source>
</evidence>
<evidence type="ECO:0000313" key="3">
    <source>
        <dbReference type="EMBL" id="GLJ79374.1"/>
    </source>
</evidence>
<keyword evidence="2" id="KW-1133">Transmembrane helix</keyword>
<organism evidence="3 4">
    <name type="scientific">Microbacterium imperiale</name>
    <dbReference type="NCBI Taxonomy" id="33884"/>
    <lineage>
        <taxon>Bacteria</taxon>
        <taxon>Bacillati</taxon>
        <taxon>Actinomycetota</taxon>
        <taxon>Actinomycetes</taxon>
        <taxon>Micrococcales</taxon>
        <taxon>Microbacteriaceae</taxon>
        <taxon>Microbacterium</taxon>
    </lineage>
</organism>
<reference evidence="3" key="2">
    <citation type="submission" date="2023-01" db="EMBL/GenBank/DDBJ databases">
        <authorList>
            <person name="Sun Q."/>
            <person name="Evtushenko L."/>
        </authorList>
    </citation>
    <scope>NUCLEOTIDE SEQUENCE</scope>
    <source>
        <strain evidence="3">VKM Ac-1447</strain>
    </source>
</reference>
<feature type="region of interest" description="Disordered" evidence="1">
    <location>
        <begin position="128"/>
        <end position="147"/>
    </location>
</feature>
<sequence>MQAVTFRSTFNKVLSILLWAGLAAAAGATLVSPGALPLLVGVPVAAAGGAALVWALLWSPRVTVDDEAVHVENVLLEHRIPWGALIHVDTAFALTLHTPGRRIRATAAPAPGQLTAFRATRSEKRRLDRLGGDDGIRPGDLPGTDSGRAAELVRGRWERLRDSGAIEPGRADRIAVERRPRVAEIVAVVLGTTALVAGVLLL</sequence>
<comment type="caution">
    <text evidence="3">The sequence shown here is derived from an EMBL/GenBank/DDBJ whole genome shotgun (WGS) entry which is preliminary data.</text>
</comment>
<dbReference type="RefSeq" id="WP_210004164.1">
    <property type="nucleotide sequence ID" value="NZ_BSEO01000001.1"/>
</dbReference>